<dbReference type="GeneTree" id="ENSGT01150000287066"/>
<keyword evidence="2" id="KW-1185">Reference proteome</keyword>
<dbReference type="STRING" id="161767.ENSAPEP00000031800"/>
<evidence type="ECO:0000313" key="1">
    <source>
        <dbReference type="Ensembl" id="ENSAPEP00000031800.1"/>
    </source>
</evidence>
<accession>A0A3P8TZW6</accession>
<dbReference type="Proteomes" id="UP000265080">
    <property type="component" value="Chromosome 12"/>
</dbReference>
<sequence length="201" mass="23122">MNIYINLFLQKNHSYTRHFSYEGRRGHEDDLQHPEADVRDGEGLIVADVLATGLLGVAGEVGLLVAPDLFGRCPQHQDPEDEEDSQPDFADDRRVLLSVLQQPPQKAPVAHASRFLAYGESTGWRWTKKDRKMKKNDRALQKVKEMFLNIFEKAQGVMQGLTPRLNTLHKQTHKKTQGRGWWRCRLDSDIFIFFTTEHGLL</sequence>
<reference evidence="1" key="3">
    <citation type="submission" date="2025-09" db="UniProtKB">
        <authorList>
            <consortium name="Ensembl"/>
        </authorList>
    </citation>
    <scope>IDENTIFICATION</scope>
</reference>
<dbReference type="AlphaFoldDB" id="A0A3P8TZW6"/>
<organism evidence="1 2">
    <name type="scientific">Amphiprion percula</name>
    <name type="common">Orange clownfish</name>
    <name type="synonym">Lutjanus percula</name>
    <dbReference type="NCBI Taxonomy" id="161767"/>
    <lineage>
        <taxon>Eukaryota</taxon>
        <taxon>Metazoa</taxon>
        <taxon>Chordata</taxon>
        <taxon>Craniata</taxon>
        <taxon>Vertebrata</taxon>
        <taxon>Euteleostomi</taxon>
        <taxon>Actinopterygii</taxon>
        <taxon>Neopterygii</taxon>
        <taxon>Teleostei</taxon>
        <taxon>Neoteleostei</taxon>
        <taxon>Acanthomorphata</taxon>
        <taxon>Ovalentaria</taxon>
        <taxon>Pomacentridae</taxon>
        <taxon>Amphiprion</taxon>
    </lineage>
</organism>
<protein>
    <submittedName>
        <fullName evidence="1">Uncharacterized protein</fullName>
    </submittedName>
</protein>
<name>A0A3P8TZW6_AMPPE</name>
<dbReference type="Ensembl" id="ENSAPET00000032643.1">
    <property type="protein sequence ID" value="ENSAPEP00000031800.1"/>
    <property type="gene ID" value="ENSAPEG00000022583.1"/>
</dbReference>
<reference evidence="1 2" key="1">
    <citation type="submission" date="2018-03" db="EMBL/GenBank/DDBJ databases">
        <title>Finding Nemo's genes: A chromosome-scale reference assembly of the genome of the orange clownfish Amphiprion percula.</title>
        <authorList>
            <person name="Lehmann R."/>
        </authorList>
    </citation>
    <scope>NUCLEOTIDE SEQUENCE</scope>
</reference>
<reference evidence="1" key="2">
    <citation type="submission" date="2025-08" db="UniProtKB">
        <authorList>
            <consortium name="Ensembl"/>
        </authorList>
    </citation>
    <scope>IDENTIFICATION</scope>
</reference>
<proteinExistence type="predicted"/>
<evidence type="ECO:0000313" key="2">
    <source>
        <dbReference type="Proteomes" id="UP000265080"/>
    </source>
</evidence>